<proteinExistence type="inferred from homology"/>
<dbReference type="RefSeq" id="WP_104370912.1">
    <property type="nucleotide sequence ID" value="NZ_BFAV01000028.1"/>
</dbReference>
<accession>A0A2L2X8N3</accession>
<dbReference type="SUPFAM" id="SSF53807">
    <property type="entry name" value="Helical backbone' metal receptor"/>
    <property type="match status" value="1"/>
</dbReference>
<dbReference type="GO" id="GO:0071281">
    <property type="term" value="P:cellular response to iron ion"/>
    <property type="evidence" value="ECO:0007669"/>
    <property type="project" value="TreeGrafter"/>
</dbReference>
<dbReference type="PANTHER" id="PTHR30535">
    <property type="entry name" value="VITAMIN B12-BINDING PROTEIN"/>
    <property type="match status" value="1"/>
</dbReference>
<feature type="domain" description="Fe/B12 periplasmic-binding" evidence="3">
    <location>
        <begin position="6"/>
        <end position="271"/>
    </location>
</feature>
<evidence type="ECO:0000313" key="4">
    <source>
        <dbReference type="EMBL" id="GBF32370.1"/>
    </source>
</evidence>
<dbReference type="InterPro" id="IPR002491">
    <property type="entry name" value="ABC_transptr_periplasmic_BD"/>
</dbReference>
<dbReference type="InterPro" id="IPR050902">
    <property type="entry name" value="ABC_Transporter_SBP"/>
</dbReference>
<dbReference type="PROSITE" id="PS50983">
    <property type="entry name" value="FE_B12_PBP"/>
    <property type="match status" value="1"/>
</dbReference>
<evidence type="ECO:0000256" key="2">
    <source>
        <dbReference type="ARBA" id="ARBA00022729"/>
    </source>
</evidence>
<name>A0A2L2X8N3_9FIRM</name>
<reference evidence="5" key="1">
    <citation type="submission" date="2018-02" db="EMBL/GenBank/DDBJ databases">
        <title>Genome sequence of Desulfocucumis palustris strain NAW-5.</title>
        <authorList>
            <person name="Watanabe M."/>
            <person name="Kojima H."/>
            <person name="Fukui M."/>
        </authorList>
    </citation>
    <scope>NUCLEOTIDE SEQUENCE [LARGE SCALE GENOMIC DNA]</scope>
    <source>
        <strain evidence="5">NAW-5</strain>
    </source>
</reference>
<dbReference type="NCBIfam" id="NF038402">
    <property type="entry name" value="TroA_like"/>
    <property type="match status" value="1"/>
</dbReference>
<protein>
    <submittedName>
        <fullName evidence="4">Vitamin B12 ABC transporter</fullName>
    </submittedName>
</protein>
<dbReference type="OrthoDB" id="9816357at2"/>
<dbReference type="Proteomes" id="UP000239549">
    <property type="component" value="Unassembled WGS sequence"/>
</dbReference>
<evidence type="ECO:0000259" key="3">
    <source>
        <dbReference type="PROSITE" id="PS50983"/>
    </source>
</evidence>
<dbReference type="InterPro" id="IPR054828">
    <property type="entry name" value="Vit_B12_bind_prot"/>
</dbReference>
<gene>
    <name evidence="4" type="ORF">DCCM_0564</name>
</gene>
<keyword evidence="5" id="KW-1185">Reference proteome</keyword>
<organism evidence="4 5">
    <name type="scientific">Desulfocucumis palustris</name>
    <dbReference type="NCBI Taxonomy" id="1898651"/>
    <lineage>
        <taxon>Bacteria</taxon>
        <taxon>Bacillati</taxon>
        <taxon>Bacillota</taxon>
        <taxon>Clostridia</taxon>
        <taxon>Eubacteriales</taxon>
        <taxon>Desulfocucumaceae</taxon>
        <taxon>Desulfocucumis</taxon>
    </lineage>
</organism>
<comment type="caution">
    <text evidence="4">The sequence shown here is derived from an EMBL/GenBank/DDBJ whole genome shotgun (WGS) entry which is preliminary data.</text>
</comment>
<dbReference type="Pfam" id="PF01497">
    <property type="entry name" value="Peripla_BP_2"/>
    <property type="match status" value="1"/>
</dbReference>
<comment type="similarity">
    <text evidence="1">Belongs to the bacterial solute-binding protein 8 family.</text>
</comment>
<dbReference type="AlphaFoldDB" id="A0A2L2X8N3"/>
<dbReference type="PANTHER" id="PTHR30535:SF34">
    <property type="entry name" value="MOLYBDATE-BINDING PROTEIN MOLA"/>
    <property type="match status" value="1"/>
</dbReference>
<evidence type="ECO:0000313" key="5">
    <source>
        <dbReference type="Proteomes" id="UP000239549"/>
    </source>
</evidence>
<evidence type="ECO:0000256" key="1">
    <source>
        <dbReference type="ARBA" id="ARBA00008814"/>
    </source>
</evidence>
<dbReference type="EMBL" id="BFAV01000028">
    <property type="protein sequence ID" value="GBF32370.1"/>
    <property type="molecule type" value="Genomic_DNA"/>
</dbReference>
<keyword evidence="2" id="KW-0732">Signal</keyword>
<sequence length="271" mass="30321">MSQIQRIISLVPSSTEILYYLGLETLVVGVTEHCNFPEEVKYKEKIGTFAQPRVSSILSLKPDMVVADSAVHGKIIGELKNTGIKVLASAPSNLEAVFYLMSEIGRLCGIENTAGPVIDSLRERVLMLGQKSIYKRPRVYLLMSANPFITPGHGSFQYDALQTAGAELMNFDSNNSYVRLHWEQIKKFDPEVILFCGVEKGQEPPPRCKGCAAGKPLCRRTPEDFITGEWGQITAVRTNRLYPVSCDTICRPGPRLIDGMERLHSRYLYTY</sequence>
<dbReference type="Gene3D" id="3.40.50.1980">
    <property type="entry name" value="Nitrogenase molybdenum iron protein domain"/>
    <property type="match status" value="2"/>
</dbReference>